<dbReference type="InterPro" id="IPR001667">
    <property type="entry name" value="DDH_dom"/>
</dbReference>
<protein>
    <submittedName>
        <fullName evidence="6">Manganese-dependent inorganic pyrophosphatase</fullName>
    </submittedName>
</protein>
<keyword evidence="2" id="KW-0479">Metal-binding</keyword>
<evidence type="ECO:0000256" key="3">
    <source>
        <dbReference type="ARBA" id="ARBA00022801"/>
    </source>
</evidence>
<evidence type="ECO:0000313" key="6">
    <source>
        <dbReference type="EMBL" id="KKP54396.1"/>
    </source>
</evidence>
<reference evidence="6 7" key="1">
    <citation type="journal article" date="2015" name="Nature">
        <title>rRNA introns, odd ribosomes, and small enigmatic genomes across a large radiation of phyla.</title>
        <authorList>
            <person name="Brown C.T."/>
            <person name="Hug L.A."/>
            <person name="Thomas B.C."/>
            <person name="Sharon I."/>
            <person name="Castelle C.J."/>
            <person name="Singh A."/>
            <person name="Wilkins M.J."/>
            <person name="Williams K.H."/>
            <person name="Banfield J.F."/>
        </authorList>
    </citation>
    <scope>NUCLEOTIDE SEQUENCE [LARGE SCALE GENOMIC DNA]</scope>
</reference>
<comment type="caution">
    <text evidence="6">The sequence shown here is derived from an EMBL/GenBank/DDBJ whole genome shotgun (WGS) entry which is preliminary data.</text>
</comment>
<dbReference type="GO" id="GO:0005737">
    <property type="term" value="C:cytoplasm"/>
    <property type="evidence" value="ECO:0007669"/>
    <property type="project" value="InterPro"/>
</dbReference>
<dbReference type="Gene3D" id="3.10.310.20">
    <property type="entry name" value="DHHA2 domain"/>
    <property type="match status" value="1"/>
</dbReference>
<dbReference type="InterPro" id="IPR051319">
    <property type="entry name" value="Oligoribo/pAp-PDE_c-di-AMP_PDE"/>
</dbReference>
<dbReference type="InterPro" id="IPR004097">
    <property type="entry name" value="DHHA2"/>
</dbReference>
<proteinExistence type="predicted"/>
<dbReference type="EMBL" id="LBPI01000019">
    <property type="protein sequence ID" value="KKP54396.1"/>
    <property type="molecule type" value="Genomic_DNA"/>
</dbReference>
<evidence type="ECO:0000259" key="5">
    <source>
        <dbReference type="SMART" id="SM01131"/>
    </source>
</evidence>
<evidence type="ECO:0000256" key="1">
    <source>
        <dbReference type="ARBA" id="ARBA00001936"/>
    </source>
</evidence>
<dbReference type="Pfam" id="PF02833">
    <property type="entry name" value="DHHA2"/>
    <property type="match status" value="1"/>
</dbReference>
<feature type="non-terminal residue" evidence="6">
    <location>
        <position position="297"/>
    </location>
</feature>
<keyword evidence="3" id="KW-0378">Hydrolase</keyword>
<dbReference type="GO" id="GO:0016462">
    <property type="term" value="F:pyrophosphatase activity"/>
    <property type="evidence" value="ECO:0007669"/>
    <property type="project" value="InterPro"/>
</dbReference>
<gene>
    <name evidence="6" type="ORF">UR47_C0019G0012</name>
</gene>
<sequence>MKTSKENIYIVGHTNPDLDSISSAYGYQIYMQLLGYDNYMAIRCDDVNPLTEYVFKQYNIQIPKLVTDISQLNIVLVDHTYPENRAYGWQHANILEVIDHHDVKLEDIIPKSITIRPCGATSTLIAEKFFNSNLNIDINTAGILLSAILDDTLGLKSPTTIQLDIDMVNRLNEICKVGDIWEYSKELFNTKDIWNTLTPKEIIEMDIKEVDIQGNRVCISQVETLNNTDLNERGIIEELNRMNDLNPINLRLVMLTDLIKRNCILLVVGKDISLLENVLNTKIEGNRVFLNDTVSRK</sequence>
<dbReference type="InterPro" id="IPR038222">
    <property type="entry name" value="DHHA2_dom_sf"/>
</dbReference>
<dbReference type="PANTHER" id="PTHR47618">
    <property type="entry name" value="BIFUNCTIONAL OLIGORIBONUCLEASE AND PAP PHOSPHATASE NRNA"/>
    <property type="match status" value="1"/>
</dbReference>
<evidence type="ECO:0000256" key="2">
    <source>
        <dbReference type="ARBA" id="ARBA00022723"/>
    </source>
</evidence>
<comment type="cofactor">
    <cofactor evidence="1">
        <name>Mn(2+)</name>
        <dbReference type="ChEBI" id="CHEBI:29035"/>
    </cofactor>
</comment>
<dbReference type="PANTHER" id="PTHR47618:SF2">
    <property type="entry name" value="CYCLIC-DI-AMP PHOSPHODIESTERASE GDPP"/>
    <property type="match status" value="1"/>
</dbReference>
<dbReference type="SUPFAM" id="SSF64182">
    <property type="entry name" value="DHH phosphoesterases"/>
    <property type="match status" value="1"/>
</dbReference>
<name>A0A0G0ASL5_9BACT</name>
<keyword evidence="4" id="KW-0464">Manganese</keyword>
<dbReference type="Pfam" id="PF01368">
    <property type="entry name" value="DHH"/>
    <property type="match status" value="1"/>
</dbReference>
<dbReference type="Gene3D" id="3.90.1640.10">
    <property type="entry name" value="inorganic pyrophosphatase (n-terminal core)"/>
    <property type="match status" value="1"/>
</dbReference>
<evidence type="ECO:0000313" key="7">
    <source>
        <dbReference type="Proteomes" id="UP000034488"/>
    </source>
</evidence>
<organism evidence="6 7">
    <name type="scientific">candidate division WS6 bacterium GW2011_GWB1_33_6</name>
    <dbReference type="NCBI Taxonomy" id="1619088"/>
    <lineage>
        <taxon>Bacteria</taxon>
        <taxon>Candidatus Dojkabacteria</taxon>
    </lineage>
</organism>
<dbReference type="Proteomes" id="UP000034488">
    <property type="component" value="Unassembled WGS sequence"/>
</dbReference>
<dbReference type="GO" id="GO:0046872">
    <property type="term" value="F:metal ion binding"/>
    <property type="evidence" value="ECO:0007669"/>
    <property type="project" value="UniProtKB-KW"/>
</dbReference>
<dbReference type="SMART" id="SM01131">
    <property type="entry name" value="DHHA2"/>
    <property type="match status" value="1"/>
</dbReference>
<dbReference type="AlphaFoldDB" id="A0A0G0ASL5"/>
<evidence type="ECO:0000256" key="4">
    <source>
        <dbReference type="ARBA" id="ARBA00023211"/>
    </source>
</evidence>
<dbReference type="InterPro" id="IPR038763">
    <property type="entry name" value="DHH_sf"/>
</dbReference>
<feature type="domain" description="DHHA2" evidence="5">
    <location>
        <begin position="184"/>
        <end position="297"/>
    </location>
</feature>
<accession>A0A0G0ASL5</accession>